<reference evidence="1 2" key="1">
    <citation type="journal article" date="2019" name="Int. J. Syst. Evol. Microbiol.">
        <title>The Global Catalogue of Microorganisms (GCM) 10K type strain sequencing project: providing services to taxonomists for standard genome sequencing and annotation.</title>
        <authorList>
            <consortium name="The Broad Institute Genomics Platform"/>
            <consortium name="The Broad Institute Genome Sequencing Center for Infectious Disease"/>
            <person name="Wu L."/>
            <person name="Ma J."/>
        </authorList>
    </citation>
    <scope>NUCLEOTIDE SEQUENCE [LARGE SCALE GENOMIC DNA]</scope>
    <source>
        <strain evidence="1 2">JCM 11136</strain>
    </source>
</reference>
<dbReference type="Proteomes" id="UP001501578">
    <property type="component" value="Unassembled WGS sequence"/>
</dbReference>
<proteinExistence type="predicted"/>
<evidence type="ECO:0000313" key="2">
    <source>
        <dbReference type="Proteomes" id="UP001501578"/>
    </source>
</evidence>
<name>A0ABN1PW76_9ACTN</name>
<gene>
    <name evidence="1" type="ORF">GCM10009560_41210</name>
</gene>
<keyword evidence="2" id="KW-1185">Reference proteome</keyword>
<protein>
    <recommendedName>
        <fullName evidence="3">Hydrolase</fullName>
    </recommendedName>
</protein>
<sequence>MLLNLVLAGTLAMTGVQPVESVWLTKYRALEAQISGNYYTSPKSDRLAWGESYIMRSYLDVYQATQDTAWLDKLVTHADKVISNADDIDGDGFLGWSTAKYTPVALSNPGFGNAASGDTTLPAAWTRFQDTGSHVHRTTDTPAGEGPQAVRIISDQTRWKKLYQNVAAGYGSGVTYVLRGWGKKTGSATGRIVLREGTRSICALDYTSTSWTYKEVECVMPRGGPALRVWLEHATYTATGSAYYDEVELSGRYPFIVHDGMIGLPMAEFARLIATTPALSAYAGKADAYRSFLETQIVPRWERSAFLGNTWNGTTYREPPNINTMPGTDPSRDLPYNMALAFANMLTVLHSLNGDATYQARADSVVRWAKGALVNSGGAYVWNYASYAAQKEDISHANVDLSAFLEYYRNGRILTAADMTALKNTFTTKMWNRSTTAPRFSWNVDGTDNTAQADYYLHSWIELTEWDPQVKALVATKYTNLPLSNPSHLITLARLIKHG</sequence>
<evidence type="ECO:0008006" key="3">
    <source>
        <dbReference type="Google" id="ProtNLM"/>
    </source>
</evidence>
<dbReference type="RefSeq" id="WP_343951544.1">
    <property type="nucleotide sequence ID" value="NZ_BAAAHQ010000021.1"/>
</dbReference>
<dbReference type="Gene3D" id="2.60.120.260">
    <property type="entry name" value="Galactose-binding domain-like"/>
    <property type="match status" value="1"/>
</dbReference>
<organism evidence="1 2">
    <name type="scientific">Nonomuraea longicatena</name>
    <dbReference type="NCBI Taxonomy" id="83682"/>
    <lineage>
        <taxon>Bacteria</taxon>
        <taxon>Bacillati</taxon>
        <taxon>Actinomycetota</taxon>
        <taxon>Actinomycetes</taxon>
        <taxon>Streptosporangiales</taxon>
        <taxon>Streptosporangiaceae</taxon>
        <taxon>Nonomuraea</taxon>
    </lineage>
</organism>
<accession>A0ABN1PW76</accession>
<comment type="caution">
    <text evidence="1">The sequence shown here is derived from an EMBL/GenBank/DDBJ whole genome shotgun (WGS) entry which is preliminary data.</text>
</comment>
<evidence type="ECO:0000313" key="1">
    <source>
        <dbReference type="EMBL" id="GAA0934252.1"/>
    </source>
</evidence>
<dbReference type="EMBL" id="BAAAHQ010000021">
    <property type="protein sequence ID" value="GAA0934252.1"/>
    <property type="molecule type" value="Genomic_DNA"/>
</dbReference>